<sequence>MNTPHTTPPSRRERRRHNRGHRTNILRTITTEALRPIRHNPLSALIPALAIAIASAAFILSTGMQGINDAAAAHRLDSMLTNHVTVSINTEELPPALAQPTNITQASTRIGLREPLITWRIHDAKTTRNMPNGTQTTHTWPITAATEHIAQRSDIHARHALAPMLSTDGAAAVGKTLATTEKLRIGDHISINNHPITITDIIEDAGKRPELLRSILVSDKTAVTLGGNPTHMNLTGFTPPAGATTYAKLLPHAIAPGYENSIHPTATAVTNHPTESPITPELLTPTHYLTTTAALLGAFLIGIIQYAAVAEHLNEYALKKALGARGKHLFLELLLRSSTIGLAGGILGLIIGMITLAITAVLIDQPAYITPWSIPAALAATTILGGLGGTAAATRVARISPTTVIHP</sequence>
<evidence type="ECO:0000313" key="10">
    <source>
        <dbReference type="EMBL" id="STD14466.1"/>
    </source>
</evidence>
<evidence type="ECO:0000256" key="1">
    <source>
        <dbReference type="ARBA" id="ARBA00004651"/>
    </source>
</evidence>
<keyword evidence="4 8" id="KW-1133">Transmembrane helix</keyword>
<dbReference type="GO" id="GO:0005886">
    <property type="term" value="C:plasma membrane"/>
    <property type="evidence" value="ECO:0007669"/>
    <property type="project" value="UniProtKB-SubCell"/>
</dbReference>
<feature type="transmembrane region" description="Helical" evidence="8">
    <location>
        <begin position="369"/>
        <end position="393"/>
    </location>
</feature>
<dbReference type="InterPro" id="IPR050250">
    <property type="entry name" value="Macrolide_Exporter_MacB"/>
</dbReference>
<feature type="compositionally biased region" description="Basic residues" evidence="7">
    <location>
        <begin position="12"/>
        <end position="21"/>
    </location>
</feature>
<dbReference type="GO" id="GO:0022857">
    <property type="term" value="F:transmembrane transporter activity"/>
    <property type="evidence" value="ECO:0007669"/>
    <property type="project" value="TreeGrafter"/>
</dbReference>
<organism evidence="10 11">
    <name type="scientific">Dermatophilus congolensis</name>
    <dbReference type="NCBI Taxonomy" id="1863"/>
    <lineage>
        <taxon>Bacteria</taxon>
        <taxon>Bacillati</taxon>
        <taxon>Actinomycetota</taxon>
        <taxon>Actinomycetes</taxon>
        <taxon>Micrococcales</taxon>
        <taxon>Dermatophilaceae</taxon>
        <taxon>Dermatophilus</taxon>
    </lineage>
</organism>
<evidence type="ECO:0000256" key="8">
    <source>
        <dbReference type="SAM" id="Phobius"/>
    </source>
</evidence>
<protein>
    <submittedName>
        <fullName evidence="10">FtsX-like permease family</fullName>
    </submittedName>
</protein>
<dbReference type="EMBL" id="UFYA01000001">
    <property type="protein sequence ID" value="STD14466.1"/>
    <property type="molecule type" value="Genomic_DNA"/>
</dbReference>
<evidence type="ECO:0000256" key="5">
    <source>
        <dbReference type="ARBA" id="ARBA00023136"/>
    </source>
</evidence>
<accession>A0AA46BPX9</accession>
<dbReference type="InterPro" id="IPR003838">
    <property type="entry name" value="ABC3_permease_C"/>
</dbReference>
<dbReference type="Proteomes" id="UP000254118">
    <property type="component" value="Unassembled WGS sequence"/>
</dbReference>
<evidence type="ECO:0000256" key="3">
    <source>
        <dbReference type="ARBA" id="ARBA00022692"/>
    </source>
</evidence>
<feature type="transmembrane region" description="Helical" evidence="8">
    <location>
        <begin position="330"/>
        <end position="363"/>
    </location>
</feature>
<feature type="transmembrane region" description="Helical" evidence="8">
    <location>
        <begin position="42"/>
        <end position="60"/>
    </location>
</feature>
<gene>
    <name evidence="10" type="ORF">NCTC7915_02107</name>
</gene>
<feature type="region of interest" description="Disordered" evidence="7">
    <location>
        <begin position="1"/>
        <end position="21"/>
    </location>
</feature>
<dbReference type="PANTHER" id="PTHR30572">
    <property type="entry name" value="MEMBRANE COMPONENT OF TRANSPORTER-RELATED"/>
    <property type="match status" value="1"/>
</dbReference>
<evidence type="ECO:0000256" key="2">
    <source>
        <dbReference type="ARBA" id="ARBA00022475"/>
    </source>
</evidence>
<evidence type="ECO:0000259" key="9">
    <source>
        <dbReference type="Pfam" id="PF02687"/>
    </source>
</evidence>
<name>A0AA46BPX9_9MICO</name>
<keyword evidence="5 8" id="KW-0472">Membrane</keyword>
<evidence type="ECO:0000256" key="6">
    <source>
        <dbReference type="ARBA" id="ARBA00038076"/>
    </source>
</evidence>
<evidence type="ECO:0000313" key="11">
    <source>
        <dbReference type="Proteomes" id="UP000254118"/>
    </source>
</evidence>
<keyword evidence="2" id="KW-1003">Cell membrane</keyword>
<dbReference type="Pfam" id="PF02687">
    <property type="entry name" value="FtsX"/>
    <property type="match status" value="1"/>
</dbReference>
<feature type="domain" description="ABC3 transporter permease C-terminal" evidence="9">
    <location>
        <begin position="292"/>
        <end position="401"/>
    </location>
</feature>
<evidence type="ECO:0000256" key="7">
    <source>
        <dbReference type="SAM" id="MobiDB-lite"/>
    </source>
</evidence>
<feature type="transmembrane region" description="Helical" evidence="8">
    <location>
        <begin position="288"/>
        <end position="309"/>
    </location>
</feature>
<comment type="similarity">
    <text evidence="6">Belongs to the ABC-4 integral membrane protein family.</text>
</comment>
<proteinExistence type="inferred from homology"/>
<dbReference type="AlphaFoldDB" id="A0AA46BPX9"/>
<evidence type="ECO:0000256" key="4">
    <source>
        <dbReference type="ARBA" id="ARBA00022989"/>
    </source>
</evidence>
<reference evidence="10 11" key="1">
    <citation type="submission" date="2018-06" db="EMBL/GenBank/DDBJ databases">
        <authorList>
            <consortium name="Pathogen Informatics"/>
            <person name="Doyle S."/>
        </authorList>
    </citation>
    <scope>NUCLEOTIDE SEQUENCE [LARGE SCALE GENOMIC DNA]</scope>
    <source>
        <strain evidence="10 11">NCTC7915</strain>
    </source>
</reference>
<keyword evidence="3 8" id="KW-0812">Transmembrane</keyword>
<dbReference type="RefSeq" id="WP_115031866.1">
    <property type="nucleotide sequence ID" value="NZ_UFYA01000001.1"/>
</dbReference>
<dbReference type="PANTHER" id="PTHR30572:SF4">
    <property type="entry name" value="ABC TRANSPORTER PERMEASE YTRF"/>
    <property type="match status" value="1"/>
</dbReference>
<comment type="caution">
    <text evidence="10">The sequence shown here is derived from an EMBL/GenBank/DDBJ whole genome shotgun (WGS) entry which is preliminary data.</text>
</comment>
<comment type="subcellular location">
    <subcellularLocation>
        <location evidence="1">Cell membrane</location>
        <topology evidence="1">Multi-pass membrane protein</topology>
    </subcellularLocation>
</comment>